<dbReference type="Proteomes" id="UP000887574">
    <property type="component" value="Unplaced"/>
</dbReference>
<sequence length="95" mass="10720">MWTTLADRRNICSYCAPTSTRKEGDGDFPTPRHSVSDAIKQFEETGSNDDRERSDRPVWQAYLQSKACTAPHFSITNLKASLVKNGMPFPRVISK</sequence>
<proteinExistence type="predicted"/>
<accession>A0A915EHT1</accession>
<reference evidence="2" key="1">
    <citation type="submission" date="2022-11" db="UniProtKB">
        <authorList>
            <consortium name="WormBaseParasite"/>
        </authorList>
    </citation>
    <scope>IDENTIFICATION</scope>
</reference>
<keyword evidence="1" id="KW-1185">Reference proteome</keyword>
<protein>
    <submittedName>
        <fullName evidence="2">Uncharacterized protein</fullName>
    </submittedName>
</protein>
<name>A0A915EHT1_9BILA</name>
<evidence type="ECO:0000313" key="2">
    <source>
        <dbReference type="WBParaSite" id="jg5496"/>
    </source>
</evidence>
<dbReference type="WBParaSite" id="jg5496">
    <property type="protein sequence ID" value="jg5496"/>
    <property type="gene ID" value="jg5496"/>
</dbReference>
<dbReference type="AlphaFoldDB" id="A0A915EHT1"/>
<organism evidence="1 2">
    <name type="scientific">Ditylenchus dipsaci</name>
    <dbReference type="NCBI Taxonomy" id="166011"/>
    <lineage>
        <taxon>Eukaryota</taxon>
        <taxon>Metazoa</taxon>
        <taxon>Ecdysozoa</taxon>
        <taxon>Nematoda</taxon>
        <taxon>Chromadorea</taxon>
        <taxon>Rhabditida</taxon>
        <taxon>Tylenchina</taxon>
        <taxon>Tylenchomorpha</taxon>
        <taxon>Sphaerularioidea</taxon>
        <taxon>Anguinidae</taxon>
        <taxon>Anguininae</taxon>
        <taxon>Ditylenchus</taxon>
    </lineage>
</organism>
<evidence type="ECO:0000313" key="1">
    <source>
        <dbReference type="Proteomes" id="UP000887574"/>
    </source>
</evidence>